<proteinExistence type="predicted"/>
<dbReference type="Proteomes" id="UP000324222">
    <property type="component" value="Unassembled WGS sequence"/>
</dbReference>
<dbReference type="AlphaFoldDB" id="A0A5B7D468"/>
<reference evidence="1 2" key="1">
    <citation type="submission" date="2019-05" db="EMBL/GenBank/DDBJ databases">
        <title>Another draft genome of Portunus trituberculatus and its Hox gene families provides insights of decapod evolution.</title>
        <authorList>
            <person name="Jeong J.-H."/>
            <person name="Song I."/>
            <person name="Kim S."/>
            <person name="Choi T."/>
            <person name="Kim D."/>
            <person name="Ryu S."/>
            <person name="Kim W."/>
        </authorList>
    </citation>
    <scope>NUCLEOTIDE SEQUENCE [LARGE SCALE GENOMIC DNA]</scope>
    <source>
        <tissue evidence="1">Muscle</tissue>
    </source>
</reference>
<evidence type="ECO:0000313" key="1">
    <source>
        <dbReference type="EMBL" id="MPC14623.1"/>
    </source>
</evidence>
<name>A0A5B7D468_PORTR</name>
<sequence>MTRTDRPRRYRRHAPCPVVYHGLHRHSDATWLGFTKRRATLSCQCCLGVARRLPGGGAASYEEIPASCT</sequence>
<accession>A0A5B7D468</accession>
<keyword evidence="2" id="KW-1185">Reference proteome</keyword>
<dbReference type="EMBL" id="VSRR010000367">
    <property type="protein sequence ID" value="MPC14623.1"/>
    <property type="molecule type" value="Genomic_DNA"/>
</dbReference>
<comment type="caution">
    <text evidence="1">The sequence shown here is derived from an EMBL/GenBank/DDBJ whole genome shotgun (WGS) entry which is preliminary data.</text>
</comment>
<evidence type="ECO:0000313" key="2">
    <source>
        <dbReference type="Proteomes" id="UP000324222"/>
    </source>
</evidence>
<protein>
    <submittedName>
        <fullName evidence="1">Uncharacterized protein</fullName>
    </submittedName>
</protein>
<gene>
    <name evidence="1" type="ORF">E2C01_007391</name>
</gene>
<organism evidence="1 2">
    <name type="scientific">Portunus trituberculatus</name>
    <name type="common">Swimming crab</name>
    <name type="synonym">Neptunus trituberculatus</name>
    <dbReference type="NCBI Taxonomy" id="210409"/>
    <lineage>
        <taxon>Eukaryota</taxon>
        <taxon>Metazoa</taxon>
        <taxon>Ecdysozoa</taxon>
        <taxon>Arthropoda</taxon>
        <taxon>Crustacea</taxon>
        <taxon>Multicrustacea</taxon>
        <taxon>Malacostraca</taxon>
        <taxon>Eumalacostraca</taxon>
        <taxon>Eucarida</taxon>
        <taxon>Decapoda</taxon>
        <taxon>Pleocyemata</taxon>
        <taxon>Brachyura</taxon>
        <taxon>Eubrachyura</taxon>
        <taxon>Portunoidea</taxon>
        <taxon>Portunidae</taxon>
        <taxon>Portuninae</taxon>
        <taxon>Portunus</taxon>
    </lineage>
</organism>